<protein>
    <submittedName>
        <fullName evidence="1">Uncharacterized protein</fullName>
    </submittedName>
</protein>
<dbReference type="EMBL" id="PXYW01000006">
    <property type="protein sequence ID" value="PSR34802.1"/>
    <property type="molecule type" value="Genomic_DNA"/>
</dbReference>
<gene>
    <name evidence="1" type="ORF">C7B46_03580</name>
</gene>
<proteinExistence type="predicted"/>
<evidence type="ECO:0000313" key="1">
    <source>
        <dbReference type="EMBL" id="PSR34802.1"/>
    </source>
</evidence>
<accession>A0A2T2XJY3</accession>
<sequence length="91" mass="10643">MFPRQLEKIFDQRLEAIIEPRMEQWLHEFMTSPHGEAVISDILAETIFAWMKPGASDADNYLEKIVLQLVSRLRNQPGFREKVAQALNSDW</sequence>
<dbReference type="Proteomes" id="UP000242972">
    <property type="component" value="Unassembled WGS sequence"/>
</dbReference>
<evidence type="ECO:0000313" key="2">
    <source>
        <dbReference type="Proteomes" id="UP000242972"/>
    </source>
</evidence>
<name>A0A2T2XJY3_9FIRM</name>
<comment type="caution">
    <text evidence="1">The sequence shown here is derived from an EMBL/GenBank/DDBJ whole genome shotgun (WGS) entry which is preliminary data.</text>
</comment>
<organism evidence="1 2">
    <name type="scientific">Sulfobacillus benefaciens</name>
    <dbReference type="NCBI Taxonomy" id="453960"/>
    <lineage>
        <taxon>Bacteria</taxon>
        <taxon>Bacillati</taxon>
        <taxon>Bacillota</taxon>
        <taxon>Clostridia</taxon>
        <taxon>Eubacteriales</taxon>
        <taxon>Clostridiales Family XVII. Incertae Sedis</taxon>
        <taxon>Sulfobacillus</taxon>
    </lineage>
</organism>
<reference evidence="1 2" key="1">
    <citation type="journal article" date="2014" name="BMC Genomics">
        <title>Comparison of environmental and isolate Sulfobacillus genomes reveals diverse carbon, sulfur, nitrogen, and hydrogen metabolisms.</title>
        <authorList>
            <person name="Justice N.B."/>
            <person name="Norman A."/>
            <person name="Brown C.T."/>
            <person name="Singh A."/>
            <person name="Thomas B.C."/>
            <person name="Banfield J.F."/>
        </authorList>
    </citation>
    <scope>NUCLEOTIDE SEQUENCE [LARGE SCALE GENOMIC DNA]</scope>
    <source>
        <strain evidence="1">AMDSBA4</strain>
    </source>
</reference>
<dbReference type="AlphaFoldDB" id="A0A2T2XJY3"/>